<evidence type="ECO:0000259" key="10">
    <source>
        <dbReference type="PROSITE" id="PS50878"/>
    </source>
</evidence>
<protein>
    <recommendedName>
        <fullName evidence="2">ribonuclease H</fullName>
        <ecNumber evidence="2">3.1.26.4</ecNumber>
    </recommendedName>
</protein>
<dbReference type="Gene3D" id="3.10.20.370">
    <property type="match status" value="1"/>
</dbReference>
<dbReference type="InterPro" id="IPR043128">
    <property type="entry name" value="Rev_trsase/Diguanyl_cyclase"/>
</dbReference>
<evidence type="ECO:0000256" key="6">
    <source>
        <dbReference type="ARBA" id="ARBA00022918"/>
    </source>
</evidence>
<comment type="similarity">
    <text evidence="1">Belongs to the beta type-B retroviral polymerase family. HERV class-II K(HML-2) pol subfamily.</text>
</comment>
<evidence type="ECO:0000256" key="5">
    <source>
        <dbReference type="ARBA" id="ARBA00022801"/>
    </source>
</evidence>
<dbReference type="Gene3D" id="3.30.420.10">
    <property type="entry name" value="Ribonuclease H-like superfamily/Ribonuclease H"/>
    <property type="match status" value="1"/>
</dbReference>
<gene>
    <name evidence="12" type="ORF">NDU88_001586</name>
</gene>
<dbReference type="SUPFAM" id="SSF56672">
    <property type="entry name" value="DNA/RNA polymerases"/>
    <property type="match status" value="1"/>
</dbReference>
<keyword evidence="7" id="KW-0233">DNA recombination</keyword>
<evidence type="ECO:0000259" key="11">
    <source>
        <dbReference type="PROSITE" id="PS50879"/>
    </source>
</evidence>
<dbReference type="GO" id="GO:0004523">
    <property type="term" value="F:RNA-DNA hybrid ribonuclease activity"/>
    <property type="evidence" value="ECO:0007669"/>
    <property type="project" value="UniProtKB-EC"/>
</dbReference>
<dbReference type="InterPro" id="IPR001995">
    <property type="entry name" value="Peptidase_A2_cat"/>
</dbReference>
<name>A0AAV7UT62_PLEWA</name>
<dbReference type="SUPFAM" id="SSF50630">
    <property type="entry name" value="Acid proteases"/>
    <property type="match status" value="1"/>
</dbReference>
<dbReference type="PROSITE" id="PS50879">
    <property type="entry name" value="RNASE_H_1"/>
    <property type="match status" value="1"/>
</dbReference>
<evidence type="ECO:0000256" key="7">
    <source>
        <dbReference type="ARBA" id="ARBA00023172"/>
    </source>
</evidence>
<organism evidence="12 13">
    <name type="scientific">Pleurodeles waltl</name>
    <name type="common">Iberian ribbed newt</name>
    <dbReference type="NCBI Taxonomy" id="8319"/>
    <lineage>
        <taxon>Eukaryota</taxon>
        <taxon>Metazoa</taxon>
        <taxon>Chordata</taxon>
        <taxon>Craniata</taxon>
        <taxon>Vertebrata</taxon>
        <taxon>Euteleostomi</taxon>
        <taxon>Amphibia</taxon>
        <taxon>Batrachia</taxon>
        <taxon>Caudata</taxon>
        <taxon>Salamandroidea</taxon>
        <taxon>Salamandridae</taxon>
        <taxon>Pleurodelinae</taxon>
        <taxon>Pleurodeles</taxon>
    </lineage>
</organism>
<dbReference type="InterPro" id="IPR002156">
    <property type="entry name" value="RNaseH_domain"/>
</dbReference>
<dbReference type="GO" id="GO:0006508">
    <property type="term" value="P:proteolysis"/>
    <property type="evidence" value="ECO:0007669"/>
    <property type="project" value="InterPro"/>
</dbReference>
<evidence type="ECO:0000256" key="8">
    <source>
        <dbReference type="SAM" id="MobiDB-lite"/>
    </source>
</evidence>
<dbReference type="EC" id="3.1.26.4" evidence="2"/>
<keyword evidence="6" id="KW-0695">RNA-directed DNA polymerase</keyword>
<evidence type="ECO:0000259" key="9">
    <source>
        <dbReference type="PROSITE" id="PS50175"/>
    </source>
</evidence>
<evidence type="ECO:0000313" key="12">
    <source>
        <dbReference type="EMBL" id="KAJ1192275.1"/>
    </source>
</evidence>
<feature type="domain" description="RNase H type-1" evidence="11">
    <location>
        <begin position="607"/>
        <end position="768"/>
    </location>
</feature>
<feature type="domain" description="Reverse transcriptase" evidence="10">
    <location>
        <begin position="272"/>
        <end position="455"/>
    </location>
</feature>
<dbReference type="Pfam" id="PF00078">
    <property type="entry name" value="RVT_1"/>
    <property type="match status" value="1"/>
</dbReference>
<sequence>MQLPLAPMGQQQVTLPQQVTGQVTNQNNTVQQFPLRGESDMNEDWSDDSSDSEECRLAASLEVDQRGPYVEGKVMGYKVSFLVDTGATRSTVRSAEVPRLPLSGRTIRVVGVANQYLTNPITDPVQVEIGNFQGLHRFVVCDSSPVSILGRDLLCKTKCSITCSSGGIEVQTNSDDEGDEGQLIEEGGETNEDYPLITLFPVFTLIDLPADLQGSVTEKVWDLTGKEVGLIKGVGPVKVQIKPNAVFPQVPQYHMTQDVLIEVTQIIADFLRQGVLKEVLSSPCNSPIMGLKKPCGKVRIVQDLRKINEIVIKCCPVVPNPAVIMFQVPCDAEWFTVVDLSQAFFSIPLHEDSQFLFSFKFLDKVYSWCRIPQGFSESPSIFNQILKKDLEPLVLPFNSTLVQYIDDLLIASKTRDSCKYDTIALLNHLGKNGHKVSPKKLQYCQKEVKYLGHLIEKGSRRISKERITAVHGDANRPVAYFSATLDPVAAALPGCLRAVAAVGQSLSQCEGIVMGYPLTVLVPHSVEILLTRTKTQHMTNARLTKYETIILGSPNVTLKRCTVLNPATLLPNENTEIKDGEEFEHDCLEVTELCTKPRTDIQDTQLKENDCIMFVDGSCLRDSTGTLRAGYAVCTISGIVEASWLGKVFSAQVAELIALTKACHSAVNLKVTIYTDSRYGFGIVHDFGQLWSQRSFMTSSGIPVKNGEQIRDLLHAIQLPLEIAVVKCSPHTRSQDFGGHSDPGGQGPPGPGMQEHRQQAGGAPQGILTAAVCPRSDKENRRSPAGFPLPWESPMAAQLAAPPWGIPTPSPPSCSWRLRLPGTGWR</sequence>
<dbReference type="PANTHER" id="PTHR33064:SF37">
    <property type="entry name" value="RIBONUCLEASE H"/>
    <property type="match status" value="1"/>
</dbReference>
<dbReference type="SUPFAM" id="SSF53098">
    <property type="entry name" value="Ribonuclease H-like"/>
    <property type="match status" value="1"/>
</dbReference>
<dbReference type="PROSITE" id="PS50175">
    <property type="entry name" value="ASP_PROT_RETROV"/>
    <property type="match status" value="1"/>
</dbReference>
<evidence type="ECO:0000256" key="2">
    <source>
        <dbReference type="ARBA" id="ARBA00012180"/>
    </source>
</evidence>
<keyword evidence="4" id="KW-0548">Nucleotidyltransferase</keyword>
<feature type="region of interest" description="Disordered" evidence="8">
    <location>
        <begin position="732"/>
        <end position="764"/>
    </location>
</feature>
<dbReference type="Pfam" id="PF00077">
    <property type="entry name" value="RVP"/>
    <property type="match status" value="1"/>
</dbReference>
<comment type="caution">
    <text evidence="12">The sequence shown here is derived from an EMBL/GenBank/DDBJ whole genome shotgun (WGS) entry which is preliminary data.</text>
</comment>
<dbReference type="InterPro" id="IPR018061">
    <property type="entry name" value="Retropepsins"/>
</dbReference>
<dbReference type="PROSITE" id="PS00141">
    <property type="entry name" value="ASP_PROTEASE"/>
    <property type="match status" value="1"/>
</dbReference>
<dbReference type="Proteomes" id="UP001066276">
    <property type="component" value="Chromosome 2_2"/>
</dbReference>
<dbReference type="AlphaFoldDB" id="A0AAV7UT62"/>
<dbReference type="EMBL" id="JANPWB010000004">
    <property type="protein sequence ID" value="KAJ1192275.1"/>
    <property type="molecule type" value="Genomic_DNA"/>
</dbReference>
<dbReference type="Pfam" id="PF00075">
    <property type="entry name" value="RNase_H"/>
    <property type="match status" value="1"/>
</dbReference>
<dbReference type="InterPro" id="IPR051320">
    <property type="entry name" value="Viral_Replic_Matur_Polypro"/>
</dbReference>
<dbReference type="Gene3D" id="3.10.10.10">
    <property type="entry name" value="HIV Type 1 Reverse Transcriptase, subunit A, domain 1"/>
    <property type="match status" value="1"/>
</dbReference>
<dbReference type="InterPro" id="IPR001969">
    <property type="entry name" value="Aspartic_peptidase_AS"/>
</dbReference>
<dbReference type="InterPro" id="IPR012337">
    <property type="entry name" value="RNaseH-like_sf"/>
</dbReference>
<feature type="region of interest" description="Disordered" evidence="8">
    <location>
        <begin position="775"/>
        <end position="794"/>
    </location>
</feature>
<dbReference type="GO" id="GO:0003964">
    <property type="term" value="F:RNA-directed DNA polymerase activity"/>
    <property type="evidence" value="ECO:0007669"/>
    <property type="project" value="UniProtKB-KW"/>
</dbReference>
<evidence type="ECO:0000313" key="13">
    <source>
        <dbReference type="Proteomes" id="UP001066276"/>
    </source>
</evidence>
<evidence type="ECO:0000256" key="3">
    <source>
        <dbReference type="ARBA" id="ARBA00022679"/>
    </source>
</evidence>
<keyword evidence="13" id="KW-1185">Reference proteome</keyword>
<keyword evidence="5" id="KW-0378">Hydrolase</keyword>
<dbReference type="GO" id="GO:0006310">
    <property type="term" value="P:DNA recombination"/>
    <property type="evidence" value="ECO:0007669"/>
    <property type="project" value="UniProtKB-KW"/>
</dbReference>
<dbReference type="Gene3D" id="3.30.70.270">
    <property type="match status" value="1"/>
</dbReference>
<dbReference type="GO" id="GO:0004190">
    <property type="term" value="F:aspartic-type endopeptidase activity"/>
    <property type="evidence" value="ECO:0007669"/>
    <property type="project" value="InterPro"/>
</dbReference>
<dbReference type="GO" id="GO:0003676">
    <property type="term" value="F:nucleic acid binding"/>
    <property type="evidence" value="ECO:0007669"/>
    <property type="project" value="InterPro"/>
</dbReference>
<accession>A0AAV7UT62</accession>
<reference evidence="12" key="1">
    <citation type="journal article" date="2022" name="bioRxiv">
        <title>Sequencing and chromosome-scale assembly of the giantPleurodeles waltlgenome.</title>
        <authorList>
            <person name="Brown T."/>
            <person name="Elewa A."/>
            <person name="Iarovenko S."/>
            <person name="Subramanian E."/>
            <person name="Araus A.J."/>
            <person name="Petzold A."/>
            <person name="Susuki M."/>
            <person name="Suzuki K.-i.T."/>
            <person name="Hayashi T."/>
            <person name="Toyoda A."/>
            <person name="Oliveira C."/>
            <person name="Osipova E."/>
            <person name="Leigh N.D."/>
            <person name="Simon A."/>
            <person name="Yun M.H."/>
        </authorList>
    </citation>
    <scope>NUCLEOTIDE SEQUENCE</scope>
    <source>
        <strain evidence="12">20211129_DDA</strain>
        <tissue evidence="12">Liver</tissue>
    </source>
</reference>
<dbReference type="InterPro" id="IPR043502">
    <property type="entry name" value="DNA/RNA_pol_sf"/>
</dbReference>
<dbReference type="PANTHER" id="PTHR33064">
    <property type="entry name" value="POL PROTEIN"/>
    <property type="match status" value="1"/>
</dbReference>
<evidence type="ECO:0000256" key="4">
    <source>
        <dbReference type="ARBA" id="ARBA00022695"/>
    </source>
</evidence>
<evidence type="ECO:0000256" key="1">
    <source>
        <dbReference type="ARBA" id="ARBA00010879"/>
    </source>
</evidence>
<proteinExistence type="inferred from homology"/>
<keyword evidence="3" id="KW-0808">Transferase</keyword>
<dbReference type="InterPro" id="IPR000477">
    <property type="entry name" value="RT_dom"/>
</dbReference>
<dbReference type="Gene3D" id="2.40.70.10">
    <property type="entry name" value="Acid Proteases"/>
    <property type="match status" value="1"/>
</dbReference>
<dbReference type="PROSITE" id="PS50878">
    <property type="entry name" value="RT_POL"/>
    <property type="match status" value="1"/>
</dbReference>
<dbReference type="InterPro" id="IPR036397">
    <property type="entry name" value="RNaseH_sf"/>
</dbReference>
<dbReference type="InterPro" id="IPR021109">
    <property type="entry name" value="Peptidase_aspartic_dom_sf"/>
</dbReference>
<feature type="domain" description="Peptidase A2" evidence="9">
    <location>
        <begin position="79"/>
        <end position="153"/>
    </location>
</feature>